<dbReference type="SUPFAM" id="SSF51735">
    <property type="entry name" value="NAD(P)-binding Rossmann-fold domains"/>
    <property type="match status" value="1"/>
</dbReference>
<dbReference type="AlphaFoldDB" id="A0A9P6IJS1"/>
<reference evidence="4" key="2">
    <citation type="submission" date="2020-11" db="EMBL/GenBank/DDBJ databases">
        <title>Whole genome sequencing of Colletotrichum sp.</title>
        <authorList>
            <person name="Li H."/>
        </authorList>
    </citation>
    <scope>NUCLEOTIDE SEQUENCE</scope>
    <source>
        <strain evidence="4">CkLH20</strain>
    </source>
</reference>
<dbReference type="GeneID" id="62156830"/>
<evidence type="ECO:0000256" key="2">
    <source>
        <dbReference type="ARBA" id="ARBA00022857"/>
    </source>
</evidence>
<keyword evidence="2" id="KW-0521">NADP</keyword>
<organism evidence="4 5">
    <name type="scientific">Colletotrichum karsti</name>
    <dbReference type="NCBI Taxonomy" id="1095194"/>
    <lineage>
        <taxon>Eukaryota</taxon>
        <taxon>Fungi</taxon>
        <taxon>Dikarya</taxon>
        <taxon>Ascomycota</taxon>
        <taxon>Pezizomycotina</taxon>
        <taxon>Sordariomycetes</taxon>
        <taxon>Hypocreomycetidae</taxon>
        <taxon>Glomerellales</taxon>
        <taxon>Glomerellaceae</taxon>
        <taxon>Colletotrichum</taxon>
        <taxon>Colletotrichum boninense species complex</taxon>
    </lineage>
</organism>
<protein>
    <submittedName>
        <fullName evidence="4">Short chain dehydrogenase family protein</fullName>
    </submittedName>
</protein>
<dbReference type="Gene3D" id="3.40.50.720">
    <property type="entry name" value="NAD(P)-binding Rossmann-like Domain"/>
    <property type="match status" value="1"/>
</dbReference>
<accession>A0A9P6IJS1</accession>
<comment type="similarity">
    <text evidence="1">Belongs to the short-chain dehydrogenases/reductases (SDR) family.</text>
</comment>
<reference evidence="4" key="1">
    <citation type="submission" date="2020-03" db="EMBL/GenBank/DDBJ databases">
        <authorList>
            <person name="He L."/>
        </authorList>
    </citation>
    <scope>NUCLEOTIDE SEQUENCE</scope>
    <source>
        <strain evidence="4">CkLH20</strain>
    </source>
</reference>
<dbReference type="InterPro" id="IPR036291">
    <property type="entry name" value="NAD(P)-bd_dom_sf"/>
</dbReference>
<comment type="caution">
    <text evidence="4">The sequence shown here is derived from an EMBL/GenBank/DDBJ whole genome shotgun (WGS) entry which is preliminary data.</text>
</comment>
<dbReference type="GO" id="GO:0016491">
    <property type="term" value="F:oxidoreductase activity"/>
    <property type="evidence" value="ECO:0007669"/>
    <property type="project" value="UniProtKB-KW"/>
</dbReference>
<dbReference type="RefSeq" id="XP_038751351.1">
    <property type="nucleotide sequence ID" value="XM_038883756.1"/>
</dbReference>
<gene>
    <name evidence="4" type="ORF">CkaCkLH20_01036</name>
</gene>
<proteinExistence type="inferred from homology"/>
<name>A0A9P6IJS1_9PEZI</name>
<dbReference type="EMBL" id="JAATWM020000002">
    <property type="protein sequence ID" value="KAF9881890.1"/>
    <property type="molecule type" value="Genomic_DNA"/>
</dbReference>
<evidence type="ECO:0000313" key="5">
    <source>
        <dbReference type="Proteomes" id="UP000781932"/>
    </source>
</evidence>
<dbReference type="InterPro" id="IPR002347">
    <property type="entry name" value="SDR_fam"/>
</dbReference>
<dbReference type="OrthoDB" id="1669814at2759"/>
<dbReference type="PANTHER" id="PTHR24321">
    <property type="entry name" value="DEHYDROGENASES, SHORT CHAIN"/>
    <property type="match status" value="1"/>
</dbReference>
<evidence type="ECO:0000256" key="3">
    <source>
        <dbReference type="ARBA" id="ARBA00023002"/>
    </source>
</evidence>
<evidence type="ECO:0000256" key="1">
    <source>
        <dbReference type="ARBA" id="ARBA00006484"/>
    </source>
</evidence>
<dbReference type="FunFam" id="3.40.50.720:FF:000084">
    <property type="entry name" value="Short-chain dehydrogenase reductase"/>
    <property type="match status" value="1"/>
</dbReference>
<keyword evidence="3" id="KW-0560">Oxidoreductase</keyword>
<dbReference type="Proteomes" id="UP000781932">
    <property type="component" value="Unassembled WGS sequence"/>
</dbReference>
<dbReference type="Pfam" id="PF13561">
    <property type="entry name" value="adh_short_C2"/>
    <property type="match status" value="1"/>
</dbReference>
<dbReference type="CDD" id="cd05233">
    <property type="entry name" value="SDR_c"/>
    <property type="match status" value="1"/>
</dbReference>
<sequence length="265" mass="28988">MAEKYPFKDMVFAVTGASRGTGLALAKYLLIRGAKVSMCATTAANLATGLEEIEKEVPDVKGRVMTKVVDIGKLDTVQAWLKETVEVFGHLDGAANVAAVEQRKVYQMQDLDPVYFEMLLRVNVVGTWNCMREEMRYMKDGGCIINVGSIASKYATGGTSAYIASKHALIGLTKVGAFEGAKRRIRVNIVCPGCIDTEMMSKSFESAEGEFYLTTDTIPSLTKRLAEPWEVAASIAFLMGPEGRFVNKSSWYIDGGWNEAAYTSL</sequence>
<keyword evidence="5" id="KW-1185">Reference proteome</keyword>
<dbReference type="PANTHER" id="PTHR24321:SF8">
    <property type="entry name" value="ESTRADIOL 17-BETA-DEHYDROGENASE 8-RELATED"/>
    <property type="match status" value="1"/>
</dbReference>
<evidence type="ECO:0000313" key="4">
    <source>
        <dbReference type="EMBL" id="KAF9881890.1"/>
    </source>
</evidence>
<dbReference type="PRINTS" id="PR00081">
    <property type="entry name" value="GDHRDH"/>
</dbReference>